<protein>
    <submittedName>
        <fullName evidence="1">Uncharacterized protein</fullName>
    </submittedName>
</protein>
<dbReference type="Proteomes" id="UP000297635">
    <property type="component" value="Unassembled WGS sequence"/>
</dbReference>
<comment type="caution">
    <text evidence="1">The sequence shown here is derived from an EMBL/GenBank/DDBJ whole genome shotgun (WGS) entry which is preliminary data.</text>
</comment>
<name>A0A4Z0V0J5_9BACT</name>
<evidence type="ECO:0000313" key="1">
    <source>
        <dbReference type="EMBL" id="TGG36609.1"/>
    </source>
</evidence>
<evidence type="ECO:0000313" key="2">
    <source>
        <dbReference type="Proteomes" id="UP000297635"/>
    </source>
</evidence>
<proteinExistence type="predicted"/>
<dbReference type="InterPro" id="IPR032675">
    <property type="entry name" value="LRR_dom_sf"/>
</dbReference>
<sequence>MAITPDEQQSIVSAVLSSIRTNSRTIDQLTPVTSLSETDSFEINGGKRVTYKVLRDLIASLSSSEQDSLKTLINKCELKSVSITVAESTATLSISSVGKAITTSIPIATTSKAGLMTAADKVKLQSAYDTAQAAKDTANTAKSKAESAQSSVTALSDKIGAPNGIAPLDANAKVPAANLPGFVDDVVEFNAMVSGVTSQMASSIHKSTDAGCMVVYDTDNDVFLLAVSKVAVSDNTQWGIIKRPIKNLNAATPAVEGGTLQQQINVSDYWQIQNGGASLILTQFTYYNNWLDADAYGTGTAAGRVPEGGKIYTCTSDNKTFRWSGSELVTIGSDLALGHTASTAFPGDEGAQLQEDLKDTRDEVQNESMRVNNIGILPFDGFYEDNPDQSTGVWYRRYPANEGGTCCMWSNKFPEGYHPTDYNTTFHGFQKIREDRIFRLANDLYRFDGENLVKVGGASVGNVYNLTAELPTPDPEKIFYTLNDSTDKYYAPAAVLAQGKAKIGMDITFAIAKGSWKSYKYIGLTLDANDVLDKDNWLDLAGMSAGSEPFVNINAVCEDKDYTLSLAIQALLDLKETTGIDYRKEGMVITYRRSSNPFVWETKQYQGALTDLTATNEAQWVDFGNGGGGKVETSDTPEKDGKDALSTGGAYEIQQNQFAGLEMVPDPTDYIIQGVSKAGNPIGDSIKIPKSNGAGTASGSTLTIYCDQAVWGAFGSEVSLMVAIKSVSYDGEDEVLGTIRTISIIDPVTNIELWSEVKNERSSTSAADLKFKFDFTDFITSASSRDFIIQATDADGNRRTKTITVTAVDVTCTCIQTLNYSTSTALEVGVNRDKSLPMYKFENNVSTRLGILVTTEMFYNGEWRTLGTATVVDSYSHNISINPCNVFGGGERLEHGAYPIRIQGKDLASGVVGNMVYTAVMCVDSTNATPIVVMRYDDRTEGKVRLYDSISVDVAAYTPGKTNTPVEVMIDGHIATTVNCPIGQPYNVSKQIQGYATDGSKSFDVYARSGASKSETITLTVEGSAIDASLKEGALFSFDFSTRSNTETDHRIIDNGYEMTLNGCNYNSNGFVNVLGETVCRIAENVTAEIPYAPFSSAALETAGAAIQLAFSTKSIKDKNAMLCECYDPTAGVGFYIRGNEIVLSVLNGTPKQQRVGFKCGEKITVAVVVEPGTKYVTYKGINYSFVKLYVNGEECAAIGYQPGTSALRQSKNITFNSANGDFNLNYIMPYSSYMEWLQAFRNYLCKLSNVTAMIAEYDKENVLDTTGKPSMSLMAAKGMPYYVIVADQTTFNNFDYALNGGTSTSDQFACTLYYYNPQHPECNFKAINVLWRRQGTTSAQRPEKNDRFNFNKKNKTTGLKATVTLLNPDDSTELGRKAILAAKHNKVFVHETGHFVDVITVKKDYSDSSMANDCGVCDLMNATFRSLGSSYLTPAQRAFDGTQDLGDGDILTGIQMDHSTKNHPIAYFRATTDTLQDAWFQARGNWKEDKGEQVALGFKDTPGYNLGCLNYGDFVEYFGTPDETLAQTEARFKADPETNTEKAHGNVYLISQYCGRDYAIYRYKNGAWTRSTGSMKQVNGKWVVTGDVLNPVTGYELLQYAGMDWWQGVNTVEDMMKPTTQKSSWVNKLGLAATEYPAWTYYFECMVDDDQLQEDLALGKKVPYDLFNMLRFFDSCDYSKVTGWEKIWKENAYRYMSLESAMAYTAFTDYLAAVDQRAKNMQPMFFLEDGCSVENGVYSGYRNMEPTRMYLNKVYDCDTCNGADNDGGRDIDAEVDPNKMTDEATGYTNPYMGYGSVLFNNIDRQQECWNSNDLGVTTISLKSVVNRMRNQTAEIGGKTMAPFSPDGAMYFFVESRLMFWPKTIATYDCESKYIDKTHFANMPYFYALHGLGLTSLPRFIEQRWAIRDGYYQTGDFFTNPLSGRVSAISSKSKIYITAAATGYFGIGNDASGQLSETVYLEAGQSHAFTDFAHDSGALLYIYNPGRMSRIDLSEMSLAFHFDDLSKLELAEEIILGGNKHSANTSLNGFNPLGSIVLGDLPFLRVLDVSLTTATSIDASGCPRVESIIANNTELTTCNLAQTSPIETLTLPATMTSLELVNLPNLSFPGGLTIESVGSITRLWVEGSKYIDTETLLLDVARAGAIREVRIPDVNVTASVTVLRLLRNSGAIGLDASGAAYEESNQCSGVIGRWILTELIKEEDSDGLAGLNSLNRYFPELEVINSQYSHICFSDFENDTENITNMDDSTGYKFGNAYTVPGHWAKIEELSHAYKATFNSRDGKMHLRQISDADYGKMKDGTDYDPADLAGEGFDIMKDIYPHWRKGVNDFKTQEKHTFISSCPNEPISTATRVNRKHLADIMVKSLAAIFTDNVVAGGDYEITDNPNMNVYELDVAGMKQVRWPGVNNAMIGAVFVGEDGKVIKKFNMSVGAALFDFVNGEYVYTDVPNGAVKIVFTSPVGFDNLEAIAVDSSAVEAIEPDWVYIGGSLDNPAIRELVGVYGMTLDSLMRARSISGAVTKRGENNNTINPDWQYDNDGNLTNATVPSSTMTGSAANLINLCRMRGPGFYSIDYEMRIDIDNLVLGIIGDRDVQAVCGYGCGSGYSTGANGMNAYGNVTRRWNGGNTGNIIFGIQNYVGCNSEWQDNVAVNVPSFVEMRRQRYAEVAAFPIDAKWHIYNPLTKTERVVQGITDTNGMCVARVKHGRYCDMIASRCTTDTSKYNENYSDGHWYTAGRSRVPLRSGYSAYAHGGLADSAANNAGTYSGVSCGVRLAFRGECVFDDEAA</sequence>
<gene>
    <name evidence="1" type="ORF">EZ315_12275</name>
</gene>
<organism evidence="1 2">
    <name type="scientific">Duncaniella freteri</name>
    <dbReference type="NCBI Taxonomy" id="2530391"/>
    <lineage>
        <taxon>Bacteria</taxon>
        <taxon>Pseudomonadati</taxon>
        <taxon>Bacteroidota</taxon>
        <taxon>Bacteroidia</taxon>
        <taxon>Bacteroidales</taxon>
        <taxon>Muribaculaceae</taxon>
        <taxon>Duncaniella</taxon>
    </lineage>
</organism>
<reference evidence="1 2" key="1">
    <citation type="submission" date="2019-02" db="EMBL/GenBank/DDBJ databases">
        <title>Isolation and identification of novel species under the genus Muribaculum.</title>
        <authorList>
            <person name="Miyake S."/>
            <person name="Ding Y."/>
            <person name="Low A."/>
            <person name="Soh M."/>
            <person name="Seedorf H."/>
        </authorList>
    </citation>
    <scope>NUCLEOTIDE SEQUENCE [LARGE SCALE GENOMIC DNA]</scope>
    <source>
        <strain evidence="1 2">TLL-A3</strain>
    </source>
</reference>
<dbReference type="Gene3D" id="3.80.10.10">
    <property type="entry name" value="Ribonuclease Inhibitor"/>
    <property type="match status" value="1"/>
</dbReference>
<dbReference type="RefSeq" id="WP_135472328.1">
    <property type="nucleotide sequence ID" value="NZ_SJSA01000002.1"/>
</dbReference>
<keyword evidence="2" id="KW-1185">Reference proteome</keyword>
<dbReference type="GeneID" id="82150568"/>
<accession>A0A4Z0V0J5</accession>
<dbReference type="EMBL" id="SJSA01000002">
    <property type="protein sequence ID" value="TGG36609.1"/>
    <property type="molecule type" value="Genomic_DNA"/>
</dbReference>